<evidence type="ECO:0000256" key="7">
    <source>
        <dbReference type="ARBA" id="ARBA00022989"/>
    </source>
</evidence>
<evidence type="ECO:0000313" key="12">
    <source>
        <dbReference type="EMBL" id="KGN01901.1"/>
    </source>
</evidence>
<evidence type="ECO:0000256" key="3">
    <source>
        <dbReference type="ARBA" id="ARBA00022670"/>
    </source>
</evidence>
<protein>
    <recommendedName>
        <fullName evidence="9">Lipoprotein signal peptidase</fullName>
        <ecNumber evidence="9">3.4.23.36</ecNumber>
    </recommendedName>
    <alternativeName>
        <fullName evidence="9">Prolipoprotein signal peptidase</fullName>
    </alternativeName>
    <alternativeName>
        <fullName evidence="9">Signal peptidase II</fullName>
        <shortName evidence="9">SPase II</shortName>
    </alternativeName>
</protein>
<evidence type="ECO:0000256" key="9">
    <source>
        <dbReference type="HAMAP-Rule" id="MF_00161"/>
    </source>
</evidence>
<comment type="pathway">
    <text evidence="9">Protein modification; lipoprotein biosynthesis (signal peptide cleavage).</text>
</comment>
<comment type="subcellular location">
    <subcellularLocation>
        <location evidence="9">Cell membrane</location>
        <topology evidence="9">Multi-pass membrane protein</topology>
    </subcellularLocation>
</comment>
<organism evidence="12 13">
    <name type="scientific">Clostridium botulinum C/D str. DC5</name>
    <dbReference type="NCBI Taxonomy" id="1443128"/>
    <lineage>
        <taxon>Bacteria</taxon>
        <taxon>Bacillati</taxon>
        <taxon>Bacillota</taxon>
        <taxon>Clostridia</taxon>
        <taxon>Eubacteriales</taxon>
        <taxon>Clostridiaceae</taxon>
        <taxon>Clostridium</taxon>
    </lineage>
</organism>
<keyword evidence="2 9" id="KW-1003">Cell membrane</keyword>
<dbReference type="NCBIfam" id="TIGR00077">
    <property type="entry name" value="lspA"/>
    <property type="match status" value="1"/>
</dbReference>
<evidence type="ECO:0000256" key="2">
    <source>
        <dbReference type="ARBA" id="ARBA00022475"/>
    </source>
</evidence>
<dbReference type="Pfam" id="PF01252">
    <property type="entry name" value="Peptidase_A8"/>
    <property type="match status" value="1"/>
</dbReference>
<keyword evidence="3 9" id="KW-0645">Protease</keyword>
<dbReference type="PROSITE" id="PS00855">
    <property type="entry name" value="SPASE_II"/>
    <property type="match status" value="1"/>
</dbReference>
<dbReference type="AlphaFoldDB" id="A0A0A0IQV8"/>
<evidence type="ECO:0000256" key="4">
    <source>
        <dbReference type="ARBA" id="ARBA00022692"/>
    </source>
</evidence>
<keyword evidence="7 9" id="KW-1133">Transmembrane helix</keyword>
<evidence type="ECO:0000313" key="13">
    <source>
        <dbReference type="Proteomes" id="UP000030014"/>
    </source>
</evidence>
<keyword evidence="6 9" id="KW-0378">Hydrolase</keyword>
<keyword evidence="5 9" id="KW-0064">Aspartyl protease</keyword>
<dbReference type="PANTHER" id="PTHR33695">
    <property type="entry name" value="LIPOPROTEIN SIGNAL PEPTIDASE"/>
    <property type="match status" value="1"/>
</dbReference>
<feature type="transmembrane region" description="Helical" evidence="9">
    <location>
        <begin position="56"/>
        <end position="75"/>
    </location>
</feature>
<dbReference type="RefSeq" id="WP_039256896.1">
    <property type="nucleotide sequence ID" value="NZ_JDRY01000001.1"/>
</dbReference>
<keyword evidence="4 9" id="KW-0812">Transmembrane</keyword>
<sequence>MEILVIIIGILLDRFTKVWALKTLANGKEIELIKDFFSFRYLENRGAAFGIFQEKIFLLVLFTLIAILAIIYYVIKYKPKCKFIKIGFACIIAGALGNLYDRIFYKFVVDFILVHYKDVYYYPTFNIADILVVVGTIMLGIFILKEGK</sequence>
<name>A0A0A0IQV8_CLOBO</name>
<evidence type="ECO:0000256" key="5">
    <source>
        <dbReference type="ARBA" id="ARBA00022750"/>
    </source>
</evidence>
<dbReference type="GO" id="GO:0006508">
    <property type="term" value="P:proteolysis"/>
    <property type="evidence" value="ECO:0007669"/>
    <property type="project" value="UniProtKB-KW"/>
</dbReference>
<comment type="catalytic activity">
    <reaction evidence="9 10">
        <text>Release of signal peptides from bacterial membrane prolipoproteins. Hydrolyzes -Xaa-Yaa-Zaa-|-(S,diacylglyceryl)Cys-, in which Xaa is hydrophobic (preferably Leu), and Yaa (Ala or Ser) and Zaa (Gly or Ala) have small, neutral side chains.</text>
        <dbReference type="EC" id="3.4.23.36"/>
    </reaction>
</comment>
<dbReference type="EMBL" id="JDRY01000001">
    <property type="protein sequence ID" value="KGN01901.1"/>
    <property type="molecule type" value="Genomic_DNA"/>
</dbReference>
<dbReference type="GO" id="GO:0005886">
    <property type="term" value="C:plasma membrane"/>
    <property type="evidence" value="ECO:0007669"/>
    <property type="project" value="UniProtKB-SubCell"/>
</dbReference>
<dbReference type="UniPathway" id="UPA00665"/>
<comment type="caution">
    <text evidence="9">Lacks conserved residue(s) required for the propagation of feature annotation.</text>
</comment>
<evidence type="ECO:0000256" key="11">
    <source>
        <dbReference type="RuleBase" id="RU004181"/>
    </source>
</evidence>
<feature type="active site" evidence="9">
    <location>
        <position position="110"/>
    </location>
</feature>
<comment type="function">
    <text evidence="9 10">This protein specifically catalyzes the removal of signal peptides from prolipoproteins.</text>
</comment>
<dbReference type="InterPro" id="IPR001872">
    <property type="entry name" value="Peptidase_A8"/>
</dbReference>
<evidence type="ECO:0000256" key="10">
    <source>
        <dbReference type="RuleBase" id="RU000594"/>
    </source>
</evidence>
<feature type="transmembrane region" description="Helical" evidence="9">
    <location>
        <begin position="120"/>
        <end position="144"/>
    </location>
</feature>
<dbReference type="PRINTS" id="PR00781">
    <property type="entry name" value="LIPOSIGPTASE"/>
</dbReference>
<dbReference type="GO" id="GO:0004190">
    <property type="term" value="F:aspartic-type endopeptidase activity"/>
    <property type="evidence" value="ECO:0007669"/>
    <property type="project" value="UniProtKB-UniRule"/>
</dbReference>
<proteinExistence type="inferred from homology"/>
<keyword evidence="8 9" id="KW-0472">Membrane</keyword>
<dbReference type="Proteomes" id="UP000030014">
    <property type="component" value="Unassembled WGS sequence"/>
</dbReference>
<comment type="similarity">
    <text evidence="1 9 11">Belongs to the peptidase A8 family.</text>
</comment>
<feature type="active site" evidence="9">
    <location>
        <position position="129"/>
    </location>
</feature>
<reference evidence="12 13" key="1">
    <citation type="submission" date="2014-01" db="EMBL/GenBank/DDBJ databases">
        <title>Plasmidome dynamics in the species complex Clostridium novyi sensu lato converts strains of independent lineages into distinctly different pathogens.</title>
        <authorList>
            <person name="Skarin H."/>
            <person name="Segerman B."/>
        </authorList>
    </citation>
    <scope>NUCLEOTIDE SEQUENCE [LARGE SCALE GENOMIC DNA]</scope>
    <source>
        <strain evidence="12 13">DC5</strain>
    </source>
</reference>
<comment type="caution">
    <text evidence="12">The sequence shown here is derived from an EMBL/GenBank/DDBJ whole genome shotgun (WGS) entry which is preliminary data.</text>
</comment>
<dbReference type="EC" id="3.4.23.36" evidence="9"/>
<dbReference type="PANTHER" id="PTHR33695:SF1">
    <property type="entry name" value="LIPOPROTEIN SIGNAL PEPTIDASE"/>
    <property type="match status" value="1"/>
</dbReference>
<dbReference type="HAMAP" id="MF_00161">
    <property type="entry name" value="LspA"/>
    <property type="match status" value="1"/>
</dbReference>
<evidence type="ECO:0000256" key="8">
    <source>
        <dbReference type="ARBA" id="ARBA00023136"/>
    </source>
</evidence>
<evidence type="ECO:0000256" key="6">
    <source>
        <dbReference type="ARBA" id="ARBA00022801"/>
    </source>
</evidence>
<feature type="transmembrane region" description="Helical" evidence="9">
    <location>
        <begin position="82"/>
        <end position="100"/>
    </location>
</feature>
<evidence type="ECO:0000256" key="1">
    <source>
        <dbReference type="ARBA" id="ARBA00006139"/>
    </source>
</evidence>
<accession>A0A0A0IQV8</accession>
<gene>
    <name evidence="9" type="primary">lspA</name>
    <name evidence="12" type="ORF">Z955_00435</name>
</gene>